<proteinExistence type="inferred from homology"/>
<evidence type="ECO:0000313" key="12">
    <source>
        <dbReference type="Proteomes" id="UP000296049"/>
    </source>
</evidence>
<dbReference type="GO" id="GO:0007288">
    <property type="term" value="P:sperm axoneme assembly"/>
    <property type="evidence" value="ECO:0007669"/>
    <property type="project" value="TreeGrafter"/>
</dbReference>
<keyword evidence="12" id="KW-1185">Reference proteome</keyword>
<feature type="coiled-coil region" evidence="10">
    <location>
        <begin position="782"/>
        <end position="841"/>
    </location>
</feature>
<organism evidence="11 12">
    <name type="scientific">Anas platyrhynchos</name>
    <name type="common">Mallard</name>
    <name type="synonym">Anas boschas</name>
    <dbReference type="NCBI Taxonomy" id="8839"/>
    <lineage>
        <taxon>Eukaryota</taxon>
        <taxon>Metazoa</taxon>
        <taxon>Chordata</taxon>
        <taxon>Craniata</taxon>
        <taxon>Vertebrata</taxon>
        <taxon>Euteleostomi</taxon>
        <taxon>Archelosauria</taxon>
        <taxon>Archosauria</taxon>
        <taxon>Dinosauria</taxon>
        <taxon>Saurischia</taxon>
        <taxon>Theropoda</taxon>
        <taxon>Coelurosauria</taxon>
        <taxon>Aves</taxon>
        <taxon>Neognathae</taxon>
        <taxon>Galloanserae</taxon>
        <taxon>Anseriformes</taxon>
        <taxon>Anatidae</taxon>
        <taxon>Anatinae</taxon>
        <taxon>Anas</taxon>
    </lineage>
</organism>
<keyword evidence="3" id="KW-0853">WD repeat</keyword>
<name>R0M8M4_ANAPL</name>
<feature type="non-terminal residue" evidence="11">
    <location>
        <position position="1489"/>
    </location>
</feature>
<dbReference type="SUPFAM" id="SSF50978">
    <property type="entry name" value="WD40 repeat-like"/>
    <property type="match status" value="2"/>
</dbReference>
<dbReference type="PANTHER" id="PTHR14885">
    <property type="entry name" value="CILIA- AND FLAGELLA-ASSOCIATED PROTEIN 43-RELATED"/>
    <property type="match status" value="1"/>
</dbReference>
<feature type="coiled-coil region" evidence="10">
    <location>
        <begin position="1115"/>
        <end position="1160"/>
    </location>
</feature>
<keyword evidence="5 10" id="KW-0175">Coiled coil</keyword>
<keyword evidence="7" id="KW-0966">Cell projection</keyword>
<keyword evidence="6" id="KW-0206">Cytoskeleton</keyword>
<feature type="non-terminal residue" evidence="11">
    <location>
        <position position="1"/>
    </location>
</feature>
<evidence type="ECO:0000256" key="3">
    <source>
        <dbReference type="ARBA" id="ARBA00022574"/>
    </source>
</evidence>
<reference evidence="12" key="1">
    <citation type="journal article" date="2013" name="Nat. Genet.">
        <title>The duck genome and transcriptome provide insight into an avian influenza virus reservoir species.</title>
        <authorList>
            <person name="Huang Y."/>
            <person name="Li Y."/>
            <person name="Burt D.W."/>
            <person name="Chen H."/>
            <person name="Zhang Y."/>
            <person name="Qian W."/>
            <person name="Kim H."/>
            <person name="Gan S."/>
            <person name="Zhao Y."/>
            <person name="Li J."/>
            <person name="Yi K."/>
            <person name="Feng H."/>
            <person name="Zhu P."/>
            <person name="Li B."/>
            <person name="Liu Q."/>
            <person name="Fairley S."/>
            <person name="Magor K.E."/>
            <person name="Du Z."/>
            <person name="Hu X."/>
            <person name="Goodman L."/>
            <person name="Tafer H."/>
            <person name="Vignal A."/>
            <person name="Lee T."/>
            <person name="Kim K.W."/>
            <person name="Sheng Z."/>
            <person name="An Y."/>
            <person name="Searle S."/>
            <person name="Herrero J."/>
            <person name="Groenen M.A."/>
            <person name="Crooijmans R.P."/>
            <person name="Faraut T."/>
            <person name="Cai Q."/>
            <person name="Webster R.G."/>
            <person name="Aldridge J.R."/>
            <person name="Warren W.C."/>
            <person name="Bartschat S."/>
            <person name="Kehr S."/>
            <person name="Marz M."/>
            <person name="Stadler P.F."/>
            <person name="Smith J."/>
            <person name="Kraus R.H."/>
            <person name="Zhao Y."/>
            <person name="Ren L."/>
            <person name="Fei J."/>
            <person name="Morisson M."/>
            <person name="Kaiser P."/>
            <person name="Griffin D.K."/>
            <person name="Rao M."/>
            <person name="Pitel F."/>
            <person name="Wang J."/>
            <person name="Li N."/>
        </authorList>
    </citation>
    <scope>NUCLEOTIDE SEQUENCE [LARGE SCALE GENOMIC DNA]</scope>
</reference>
<dbReference type="GO" id="GO:0005930">
    <property type="term" value="C:axoneme"/>
    <property type="evidence" value="ECO:0007669"/>
    <property type="project" value="UniProtKB-SubCell"/>
</dbReference>
<evidence type="ECO:0000256" key="1">
    <source>
        <dbReference type="ARBA" id="ARBA00004430"/>
    </source>
</evidence>
<dbReference type="PANTHER" id="PTHR14885:SF1">
    <property type="entry name" value="CILIA- AND FLAGELLA-ASSOCIATED PROTEIN 43"/>
    <property type="match status" value="1"/>
</dbReference>
<feature type="coiled-coil region" evidence="10">
    <location>
        <begin position="989"/>
        <end position="1016"/>
    </location>
</feature>
<dbReference type="Pfam" id="PF25828">
    <property type="entry name" value="CC_Cfap43"/>
    <property type="match status" value="1"/>
</dbReference>
<dbReference type="InterPro" id="IPR015943">
    <property type="entry name" value="WD40/YVTN_repeat-like_dom_sf"/>
</dbReference>
<gene>
    <name evidence="11" type="ORF">Anapl_11101</name>
</gene>
<dbReference type="Gene3D" id="2.130.10.10">
    <property type="entry name" value="YVTN repeat-like/Quinoprotein amine dehydrogenase"/>
    <property type="match status" value="3"/>
</dbReference>
<sequence length="1489" mass="170528">WVQGFSKKNLGFINNQTVCYPCGNYILFLDIKTKKTTALQCPTGQVGAFAVNANSKVLAFSDRKLNPLIHVYSFPELNKLTELKGNVQLDYTVLAFSFTGPYLAGYSSIPEFVLSVWNWQDSILLCSESQPGVPVTSLSFNPMNWQQLCSANESSVTVWHIERNYDEHYLKQNPVKLPYGHGSPNLQEDLFFPDSDNEDPYHGPIMPVSAIAGLVGDEAETFMPRNDIKPLVHPTAHCWTAYSDIYMGCKEGFILKIDAETLSACVLQQKPLPGKKQLCYVFYSYQEEDGPDDLYFSAQEGILFFYHIRGLQYEMKICADIVEPISSLLFSPDYTILLLVTDQGTIYTYKPAHKGEAVKLLDASSSCFLAVDFLPPENKYCVSVTISGEVQVWLLEDGTSLSKTDLNIEATAMACCPSSNSVAVGTKSGQIYFIDVTDVEAPRVVHIIFLSTFPVLSLHYDQSGQFLITRATEEHIFVLDARPSKLFQVLGYTVLADEVLGLSVVSDFENNLVEVMVLLNVAEVQRARLEIFCLPSALTEDNEKFVNEQGMLNASAIKKEQYDLDYPLSSAVRLKDNTVYGYCTCARFICKYNLSEQNILEDPPVLLSEKRTPSNQFGSGFLCLSPNSRWLASAAKDGVLFIYHTSTMEILAQKHCHSYQGGGIRSAVFSLDGKFILVNGETDGALVCLKWKKIKETEAKEAAFHWQSLLTVLNKSISNENAVLKCMAEWHFDPESTSESLSEKESKVFSFFLWGKKSLIIILRLQIRAVFKKKILLFADQKKELQMGIKKLRKTIQKMLHENEQVPDIEKLEQQEFNLDTEEQEKAQAEAEQEVAMVREKIEMETLANCYLQNVIRHECWDSMSVKGRTVKCFHIACEVQNYPLKELNEEELATLEKVLQLRKIEAADLKVQKKSLETVSETEEEEEKAEEVMAGASTSCCLDGSLSSQYGGDTSVLYHQLDLNSREQKVNQIVLLKDIIYKVKTAFNKEFDIVARQKEQEIARVKERNLKIQEILAQLDLQVEVWEPGLTDDEMPEQVLTVQDSEVPEKEIFLFHPHKYSSLILLISSHCVSIEKLRALNDMMGGVLEVQKEDILKIDIPPPPFISKPEHEWSDQEVIIFREYEEKVKELNEEKEKRRRVLENEWKKLEASIQETTHNFDETVCKLFERKVTLEMVIYQEELKIVNLIYSLLLDEELDTREAGLRHFFMKKQKENVNITGIIQNTKEKIEFHSDAYENAIAEDKNLESDFSKDFADVPEDLLDELLQLYKCRPRTPVRKMLPYTANPYGNCSASTEDYKDILSCLMKAMDELDNPKHMPDGLDPSIWEQFCQARRSKMESEQLVKWKALNLAEMQAFLQRRMDEDQKIKSDIEYISQELIWLQEKKMKFHLDLTFQFLLKQGQVELEITEIPDYTNAILINRSVVEELNSSIMAQGEKKIASMVERKDFSRVIFQLEWEHKKMRMQIEDLKQKARDIAVLPISKDRQ</sequence>
<protein>
    <recommendedName>
        <fullName evidence="9">Cilia- and flagella-associated protein 43</fullName>
    </recommendedName>
</protein>
<dbReference type="SMART" id="SM00320">
    <property type="entry name" value="WD40"/>
    <property type="match status" value="8"/>
</dbReference>
<evidence type="ECO:0000256" key="6">
    <source>
        <dbReference type="ARBA" id="ARBA00023212"/>
    </source>
</evidence>
<evidence type="ECO:0000256" key="5">
    <source>
        <dbReference type="ARBA" id="ARBA00023054"/>
    </source>
</evidence>
<evidence type="ECO:0000256" key="2">
    <source>
        <dbReference type="ARBA" id="ARBA00022490"/>
    </source>
</evidence>
<dbReference type="EMBL" id="KB742388">
    <property type="protein sequence ID" value="EOB09138.1"/>
    <property type="molecule type" value="Genomic_DNA"/>
</dbReference>
<accession>R0M8M4</accession>
<evidence type="ECO:0000256" key="10">
    <source>
        <dbReference type="SAM" id="Coils"/>
    </source>
</evidence>
<evidence type="ECO:0000256" key="4">
    <source>
        <dbReference type="ARBA" id="ARBA00022737"/>
    </source>
</evidence>
<keyword evidence="4" id="KW-0677">Repeat</keyword>
<comment type="similarity">
    <text evidence="8">Belongs to the CFAP43 family.</text>
</comment>
<evidence type="ECO:0000256" key="7">
    <source>
        <dbReference type="ARBA" id="ARBA00023273"/>
    </source>
</evidence>
<evidence type="ECO:0000256" key="8">
    <source>
        <dbReference type="ARBA" id="ARBA00023605"/>
    </source>
</evidence>
<dbReference type="Proteomes" id="UP000296049">
    <property type="component" value="Unassembled WGS sequence"/>
</dbReference>
<comment type="subcellular location">
    <subcellularLocation>
        <location evidence="1">Cytoplasm</location>
        <location evidence="1">Cytoskeleton</location>
        <location evidence="1">Cilium axoneme</location>
    </subcellularLocation>
</comment>
<evidence type="ECO:0000256" key="9">
    <source>
        <dbReference type="ARBA" id="ARBA00023662"/>
    </source>
</evidence>
<keyword evidence="2" id="KW-0963">Cytoplasm</keyword>
<evidence type="ECO:0000313" key="11">
    <source>
        <dbReference type="EMBL" id="EOB09138.1"/>
    </source>
</evidence>
<dbReference type="InterPro" id="IPR001680">
    <property type="entry name" value="WD40_rpt"/>
</dbReference>
<dbReference type="InterPro" id="IPR036322">
    <property type="entry name" value="WD40_repeat_dom_sf"/>
</dbReference>